<dbReference type="Proteomes" id="UP000243686">
    <property type="component" value="Unassembled WGS sequence"/>
</dbReference>
<evidence type="ECO:0000313" key="1">
    <source>
        <dbReference type="EMBL" id="OON22889.1"/>
    </source>
</evidence>
<keyword evidence="2" id="KW-1185">Reference proteome</keyword>
<sequence>MSYPDTRTRLPVVLPMLVLRGYAREVTVSEEDLQYSQETRYVLLIALSCKEKRKCDRCQIAFAQAVILYSHVYQQE</sequence>
<name>A0A1S8X863_OPIVI</name>
<proteinExistence type="predicted"/>
<reference evidence="1 2" key="1">
    <citation type="submission" date="2015-03" db="EMBL/GenBank/DDBJ databases">
        <title>Draft genome of the nematode, Opisthorchis viverrini.</title>
        <authorList>
            <person name="Mitreva M."/>
        </authorList>
    </citation>
    <scope>NUCLEOTIDE SEQUENCE [LARGE SCALE GENOMIC DNA]</scope>
    <source>
        <strain evidence="1">Khon Kaen</strain>
    </source>
</reference>
<evidence type="ECO:0000313" key="2">
    <source>
        <dbReference type="Proteomes" id="UP000243686"/>
    </source>
</evidence>
<dbReference type="EMBL" id="KV891659">
    <property type="protein sequence ID" value="OON22889.1"/>
    <property type="molecule type" value="Genomic_DNA"/>
</dbReference>
<accession>A0A1S8X863</accession>
<dbReference type="AlphaFoldDB" id="A0A1S8X863"/>
<protein>
    <submittedName>
        <fullName evidence="1">Uncharacterized protein</fullName>
    </submittedName>
</protein>
<organism evidence="1 2">
    <name type="scientific">Opisthorchis viverrini</name>
    <name type="common">Southeast Asian liver fluke</name>
    <dbReference type="NCBI Taxonomy" id="6198"/>
    <lineage>
        <taxon>Eukaryota</taxon>
        <taxon>Metazoa</taxon>
        <taxon>Spiralia</taxon>
        <taxon>Lophotrochozoa</taxon>
        <taxon>Platyhelminthes</taxon>
        <taxon>Trematoda</taxon>
        <taxon>Digenea</taxon>
        <taxon>Opisthorchiida</taxon>
        <taxon>Opisthorchiata</taxon>
        <taxon>Opisthorchiidae</taxon>
        <taxon>Opisthorchis</taxon>
    </lineage>
</organism>
<gene>
    <name evidence="1" type="ORF">X801_01208</name>
</gene>